<comment type="similarity">
    <text evidence="1">Belongs to the cAMP-dependent kinase regulatory chain family.</text>
</comment>
<feature type="domain" description="Cyclic nucleotide-binding" evidence="9">
    <location>
        <begin position="209"/>
        <end position="329"/>
    </location>
</feature>
<dbReference type="PROSITE" id="PS00889">
    <property type="entry name" value="CNMP_BINDING_2"/>
    <property type="match status" value="1"/>
</dbReference>
<dbReference type="Pfam" id="PF00027">
    <property type="entry name" value="cNMP_binding"/>
    <property type="match status" value="2"/>
</dbReference>
<dbReference type="EMBL" id="GBRD01017385">
    <property type="protein sequence ID" value="JAG48442.1"/>
    <property type="molecule type" value="Transcribed_RNA"/>
</dbReference>
<dbReference type="PANTHER" id="PTHR11635:SF152">
    <property type="entry name" value="CAMP-DEPENDENT PROTEIN KINASE TYPE I REGULATORY SUBUNIT-RELATED"/>
    <property type="match status" value="1"/>
</dbReference>
<proteinExistence type="inferred from homology"/>
<dbReference type="InterPro" id="IPR018490">
    <property type="entry name" value="cNMP-bd_dom_sf"/>
</dbReference>
<feature type="binding site" evidence="7">
    <location>
        <position position="288"/>
    </location>
    <ligand>
        <name>3',5'-cyclic AMP</name>
        <dbReference type="ChEBI" id="CHEBI:58165"/>
        <label>1</label>
    </ligand>
</feature>
<dbReference type="GO" id="GO:0030552">
    <property type="term" value="F:cAMP binding"/>
    <property type="evidence" value="ECO:0007669"/>
    <property type="project" value="UniProtKB-KW"/>
</dbReference>
<keyword evidence="6 7" id="KW-0114">cAMP</keyword>
<dbReference type="CDD" id="cd00038">
    <property type="entry name" value="CAP_ED"/>
    <property type="match status" value="2"/>
</dbReference>
<evidence type="ECO:0000259" key="9">
    <source>
        <dbReference type="PROSITE" id="PS50042"/>
    </source>
</evidence>
<keyword evidence="2" id="KW-0597">Phosphoprotein</keyword>
<gene>
    <name evidence="10" type="primary">Pka-R2_9</name>
    <name evidence="10" type="ORF">CM83_2104</name>
</gene>
<dbReference type="PROSITE" id="PS50042">
    <property type="entry name" value="CNMP_BINDING_3"/>
    <property type="match status" value="2"/>
</dbReference>
<organism evidence="10">
    <name type="scientific">Lygus hesperus</name>
    <name type="common">Western plant bug</name>
    <dbReference type="NCBI Taxonomy" id="30085"/>
    <lineage>
        <taxon>Eukaryota</taxon>
        <taxon>Metazoa</taxon>
        <taxon>Ecdysozoa</taxon>
        <taxon>Arthropoda</taxon>
        <taxon>Hexapoda</taxon>
        <taxon>Insecta</taxon>
        <taxon>Pterygota</taxon>
        <taxon>Neoptera</taxon>
        <taxon>Paraneoptera</taxon>
        <taxon>Hemiptera</taxon>
        <taxon>Heteroptera</taxon>
        <taxon>Panheteroptera</taxon>
        <taxon>Cimicomorpha</taxon>
        <taxon>Miridae</taxon>
        <taxon>Mirini</taxon>
        <taxon>Lygus</taxon>
    </lineage>
</organism>
<dbReference type="GO" id="GO:0005952">
    <property type="term" value="C:cAMP-dependent protein kinase complex"/>
    <property type="evidence" value="ECO:0007669"/>
    <property type="project" value="InterPro"/>
</dbReference>
<dbReference type="GO" id="GO:0016301">
    <property type="term" value="F:kinase activity"/>
    <property type="evidence" value="ECO:0007669"/>
    <property type="project" value="UniProtKB-KW"/>
</dbReference>
<dbReference type="PROSITE" id="PS00888">
    <property type="entry name" value="CNMP_BINDING_1"/>
    <property type="match status" value="1"/>
</dbReference>
<dbReference type="InterPro" id="IPR000595">
    <property type="entry name" value="cNMP-bd_dom"/>
</dbReference>
<dbReference type="PANTHER" id="PTHR11635">
    <property type="entry name" value="CAMP-DEPENDENT PROTEIN KINASE REGULATORY CHAIN"/>
    <property type="match status" value="1"/>
</dbReference>
<keyword evidence="4" id="KW-0677">Repeat</keyword>
<dbReference type="GO" id="GO:0034236">
    <property type="term" value="F:protein kinase A catalytic subunit binding"/>
    <property type="evidence" value="ECO:0007669"/>
    <property type="project" value="TreeGrafter"/>
</dbReference>
<keyword evidence="10" id="KW-0418">Kinase</keyword>
<evidence type="ECO:0000256" key="5">
    <source>
        <dbReference type="ARBA" id="ARBA00022741"/>
    </source>
</evidence>
<dbReference type="InterPro" id="IPR014710">
    <property type="entry name" value="RmlC-like_jellyroll"/>
</dbReference>
<dbReference type="EMBL" id="GBHO01029202">
    <property type="protein sequence ID" value="JAG14402.1"/>
    <property type="molecule type" value="Transcribed_RNA"/>
</dbReference>
<name>A0A0A9X102_LYGHE</name>
<reference evidence="10" key="1">
    <citation type="journal article" date="2014" name="PLoS ONE">
        <title>Transcriptome-Based Identification of ABC Transporters in the Western Tarnished Plant Bug Lygus hesperus.</title>
        <authorList>
            <person name="Hull J.J."/>
            <person name="Chaney K."/>
            <person name="Geib S.M."/>
            <person name="Fabrick J.A."/>
            <person name="Brent C.S."/>
            <person name="Walsh D."/>
            <person name="Lavine L.C."/>
        </authorList>
    </citation>
    <scope>NUCLEOTIDE SEQUENCE</scope>
</reference>
<keyword evidence="10" id="KW-0808">Transferase</keyword>
<feature type="binding site" evidence="7">
    <location>
        <position position="279"/>
    </location>
    <ligand>
        <name>3',5'-cyclic AMP</name>
        <dbReference type="ChEBI" id="CHEBI:58165"/>
        <label>1</label>
    </ligand>
</feature>
<evidence type="ECO:0000256" key="7">
    <source>
        <dbReference type="PIRSR" id="PIRSR000548-1"/>
    </source>
</evidence>
<dbReference type="GO" id="GO:0005829">
    <property type="term" value="C:cytosol"/>
    <property type="evidence" value="ECO:0007669"/>
    <property type="project" value="TreeGrafter"/>
</dbReference>
<evidence type="ECO:0000256" key="6">
    <source>
        <dbReference type="ARBA" id="ARBA00023149"/>
    </source>
</evidence>
<evidence type="ECO:0000313" key="10">
    <source>
        <dbReference type="EMBL" id="JAG14402.1"/>
    </source>
</evidence>
<reference evidence="10" key="2">
    <citation type="submission" date="2014-07" db="EMBL/GenBank/DDBJ databases">
        <authorList>
            <person name="Hull J."/>
        </authorList>
    </citation>
    <scope>NUCLEOTIDE SEQUENCE</scope>
</reference>
<dbReference type="PIRSF" id="PIRSF000548">
    <property type="entry name" value="PK_regulatory"/>
    <property type="match status" value="1"/>
</dbReference>
<sequence length="474" mass="54663">MHPKRQSQQLDPNQTKRSRDVHVRPRPLRVFTRSRMGSIKIPRSLRTVILDFTMAFLMESPKDVLKFGYDYFKAIRQRKKMLKKNGRIFEDDNSDVSADSGAIKKKIYCQKCGMEVFKCARCKNIHKVCSGCTKKHKMTPMCAMAQAPIRKSTTDEGDAPMTPHRQTRRYCVYSEGLNEKEAKEWRPPVYEKSEEQTRKLLSLITDKTLFKQLEPDEMETIVNAMFLRDVVANEVVMKQGRGGDFFFVVDSGDYRAYIKTEEGDVKILTNYEGHGSFGELALMYNVPRYCSVKALTDGKLWTLDRDTFRKTVIQGAMRKREYHMNLLKSVPMLRALNEFEMMNVADSLDVHHYTTGDKIIEQGDDADGMFFIDVGKVVISYMDEYGLDVVLDTLENGAYFGELALIEKQKRAATVTAASDVTVAFLQRDAFERLLGPCKALMSRKVEDYNAKREEMVRKANEERRKTEIEYRGD</sequence>
<dbReference type="PRINTS" id="PR00103">
    <property type="entry name" value="CAMPKINASE"/>
</dbReference>
<dbReference type="InterPro" id="IPR050503">
    <property type="entry name" value="cAMP-dep_PK_reg_su-like"/>
</dbReference>
<dbReference type="AlphaFoldDB" id="A0A0A9X102"/>
<feature type="binding site" evidence="7">
    <location>
        <position position="402"/>
    </location>
    <ligand>
        <name>3',5'-cyclic AMP</name>
        <dbReference type="ChEBI" id="CHEBI:58165"/>
        <label>2</label>
    </ligand>
</feature>
<accession>A0A0A9X102</accession>
<evidence type="ECO:0000256" key="2">
    <source>
        <dbReference type="ARBA" id="ARBA00022553"/>
    </source>
</evidence>
<dbReference type="SUPFAM" id="SSF47391">
    <property type="entry name" value="Dimerization-anchoring domain of cAMP-dependent PK regulatory subunit"/>
    <property type="match status" value="1"/>
</dbReference>
<feature type="compositionally biased region" description="Polar residues" evidence="8">
    <location>
        <begin position="1"/>
        <end position="15"/>
    </location>
</feature>
<dbReference type="GO" id="GO:0004862">
    <property type="term" value="F:cAMP-dependent protein kinase inhibitor activity"/>
    <property type="evidence" value="ECO:0007669"/>
    <property type="project" value="TreeGrafter"/>
</dbReference>
<feature type="region of interest" description="Disordered" evidence="8">
    <location>
        <begin position="1"/>
        <end position="24"/>
    </location>
</feature>
<keyword evidence="3 7" id="KW-0116">cAMP-binding</keyword>
<reference evidence="11" key="3">
    <citation type="submission" date="2014-09" db="EMBL/GenBank/DDBJ databases">
        <authorList>
            <person name="Magalhaes I.L.F."/>
            <person name="Oliveira U."/>
            <person name="Santos F.R."/>
            <person name="Vidigal T.H.D.A."/>
            <person name="Brescovit A.D."/>
            <person name="Santos A.J."/>
        </authorList>
    </citation>
    <scope>NUCLEOTIDE SEQUENCE</scope>
</reference>
<feature type="binding site" evidence="7">
    <location>
        <position position="411"/>
    </location>
    <ligand>
        <name>3',5'-cyclic AMP</name>
        <dbReference type="ChEBI" id="CHEBI:58165"/>
        <label>2</label>
    </ligand>
</feature>
<dbReference type="InterPro" id="IPR012198">
    <property type="entry name" value="cAMP_dep_PK_reg_su"/>
</dbReference>
<evidence type="ECO:0000313" key="11">
    <source>
        <dbReference type="EMBL" id="JAG48442.1"/>
    </source>
</evidence>
<protein>
    <submittedName>
        <fullName evidence="10">cAMP-dependent protein kinase type II regulatory subunit</fullName>
    </submittedName>
</protein>
<dbReference type="Gene3D" id="1.20.890.10">
    <property type="entry name" value="cAMP-dependent protein kinase regulatory subunit, dimerization-anchoring domain"/>
    <property type="match status" value="1"/>
</dbReference>
<dbReference type="Gene3D" id="2.60.120.10">
    <property type="entry name" value="Jelly Rolls"/>
    <property type="match status" value="2"/>
</dbReference>
<evidence type="ECO:0000256" key="4">
    <source>
        <dbReference type="ARBA" id="ARBA00022737"/>
    </source>
</evidence>
<dbReference type="SMART" id="SM00100">
    <property type="entry name" value="cNMP"/>
    <property type="match status" value="2"/>
</dbReference>
<dbReference type="InterPro" id="IPR018488">
    <property type="entry name" value="cNMP-bd_CS"/>
</dbReference>
<feature type="domain" description="Cyclic nucleotide-binding" evidence="9">
    <location>
        <begin position="332"/>
        <end position="452"/>
    </location>
</feature>
<keyword evidence="5 7" id="KW-0547">Nucleotide-binding</keyword>
<evidence type="ECO:0000256" key="3">
    <source>
        <dbReference type="ARBA" id="ARBA00022566"/>
    </source>
</evidence>
<dbReference type="SUPFAM" id="SSF51206">
    <property type="entry name" value="cAMP-binding domain-like"/>
    <property type="match status" value="2"/>
</dbReference>
<evidence type="ECO:0000256" key="1">
    <source>
        <dbReference type="ARBA" id="ARBA00005753"/>
    </source>
</evidence>
<evidence type="ECO:0000256" key="8">
    <source>
        <dbReference type="SAM" id="MobiDB-lite"/>
    </source>
</evidence>